<gene>
    <name evidence="1" type="ORF">LTR37_014583</name>
</gene>
<proteinExistence type="predicted"/>
<evidence type="ECO:0000313" key="1">
    <source>
        <dbReference type="EMBL" id="KAK3703243.1"/>
    </source>
</evidence>
<reference evidence="1" key="1">
    <citation type="submission" date="2023-07" db="EMBL/GenBank/DDBJ databases">
        <title>Black Yeasts Isolated from many extreme environments.</title>
        <authorList>
            <person name="Coleine C."/>
            <person name="Stajich J.E."/>
            <person name="Selbmann L."/>
        </authorList>
    </citation>
    <scope>NUCLEOTIDE SEQUENCE</scope>
    <source>
        <strain evidence="1">CCFEE 5714</strain>
    </source>
</reference>
<name>A0ACC3MTW9_9PEZI</name>
<keyword evidence="2" id="KW-1185">Reference proteome</keyword>
<protein>
    <submittedName>
        <fullName evidence="1">Uncharacterized protein</fullName>
    </submittedName>
</protein>
<accession>A0ACC3MTW9</accession>
<dbReference type="EMBL" id="JAUTXU010000154">
    <property type="protein sequence ID" value="KAK3703243.1"/>
    <property type="molecule type" value="Genomic_DNA"/>
</dbReference>
<evidence type="ECO:0000313" key="2">
    <source>
        <dbReference type="Proteomes" id="UP001281147"/>
    </source>
</evidence>
<organism evidence="1 2">
    <name type="scientific">Vermiconidia calcicola</name>
    <dbReference type="NCBI Taxonomy" id="1690605"/>
    <lineage>
        <taxon>Eukaryota</taxon>
        <taxon>Fungi</taxon>
        <taxon>Dikarya</taxon>
        <taxon>Ascomycota</taxon>
        <taxon>Pezizomycotina</taxon>
        <taxon>Dothideomycetes</taxon>
        <taxon>Dothideomycetidae</taxon>
        <taxon>Mycosphaerellales</taxon>
        <taxon>Extremaceae</taxon>
        <taxon>Vermiconidia</taxon>
    </lineage>
</organism>
<dbReference type="Proteomes" id="UP001281147">
    <property type="component" value="Unassembled WGS sequence"/>
</dbReference>
<comment type="caution">
    <text evidence="1">The sequence shown here is derived from an EMBL/GenBank/DDBJ whole genome shotgun (WGS) entry which is preliminary data.</text>
</comment>
<sequence length="337" mass="37524">MASSTARELLSSLTEELTGRFLSVLEHDIVLHGPCQWLIGTILELSADADMTWSELTEGFKGMNQVVAELKQWPFFPLTRHWVAEIRELRPTISAAAEAAAWAAFGSTRAPASGRVPAWTALLVLKYDVYTGGEHAITDVLTNAIRQRPKASRSMLTAAFNILAHPAKAGYYEQLSSALSDPKLLLALENQHAVSGVERNRSRDRIWIVMVHFSLSRAAEELRQRQPSFFISWPKDIPCDSQVHVLDTPIYAKRYCLLIVFRSNTAPEPIMFDKALGALRQELGLAETTRALTTEPVLKDKEAWFRANGAMYVTVRDSVLALGLRVALANNHHAPPR</sequence>